<evidence type="ECO:0000313" key="3">
    <source>
        <dbReference type="EMBL" id="KAF1763860.1"/>
    </source>
</evidence>
<dbReference type="KEGG" id="crq:GCK72_003806"/>
<proteinExistence type="predicted"/>
<dbReference type="CTD" id="78773712"/>
<dbReference type="GeneID" id="78773712"/>
<dbReference type="AlphaFoldDB" id="A0A6A5H7P9"/>
<feature type="region of interest" description="Disordered" evidence="1">
    <location>
        <begin position="217"/>
        <end position="253"/>
    </location>
</feature>
<feature type="compositionally biased region" description="Low complexity" evidence="1">
    <location>
        <begin position="231"/>
        <end position="243"/>
    </location>
</feature>
<dbReference type="EMBL" id="WUAV01000002">
    <property type="protein sequence ID" value="KAF1763860.1"/>
    <property type="molecule type" value="Genomic_DNA"/>
</dbReference>
<keyword evidence="2" id="KW-0812">Transmembrane</keyword>
<name>A0A6A5H7P9_CAERE</name>
<reference evidence="3 4" key="1">
    <citation type="submission" date="2019-12" db="EMBL/GenBank/DDBJ databases">
        <title>Chromosome-level assembly of the Caenorhabditis remanei genome.</title>
        <authorList>
            <person name="Teterina A.A."/>
            <person name="Willis J.H."/>
            <person name="Phillips P.C."/>
        </authorList>
    </citation>
    <scope>NUCLEOTIDE SEQUENCE [LARGE SCALE GENOMIC DNA]</scope>
    <source>
        <strain evidence="3 4">PX506</strain>
        <tissue evidence="3">Whole organism</tissue>
    </source>
</reference>
<organism evidence="3 4">
    <name type="scientific">Caenorhabditis remanei</name>
    <name type="common">Caenorhabditis vulgaris</name>
    <dbReference type="NCBI Taxonomy" id="31234"/>
    <lineage>
        <taxon>Eukaryota</taxon>
        <taxon>Metazoa</taxon>
        <taxon>Ecdysozoa</taxon>
        <taxon>Nematoda</taxon>
        <taxon>Chromadorea</taxon>
        <taxon>Rhabditida</taxon>
        <taxon>Rhabditina</taxon>
        <taxon>Rhabditomorpha</taxon>
        <taxon>Rhabditoidea</taxon>
        <taxon>Rhabditidae</taxon>
        <taxon>Peloderinae</taxon>
        <taxon>Caenorhabditis</taxon>
    </lineage>
</organism>
<evidence type="ECO:0000313" key="4">
    <source>
        <dbReference type="Proteomes" id="UP000483820"/>
    </source>
</evidence>
<evidence type="ECO:0000256" key="2">
    <source>
        <dbReference type="SAM" id="Phobius"/>
    </source>
</evidence>
<dbReference type="Proteomes" id="UP000483820">
    <property type="component" value="Chromosome II"/>
</dbReference>
<protein>
    <submittedName>
        <fullName evidence="3">Uncharacterized protein</fullName>
    </submittedName>
</protein>
<keyword evidence="2" id="KW-0472">Membrane</keyword>
<keyword evidence="2" id="KW-1133">Transmembrane helix</keyword>
<gene>
    <name evidence="3" type="ORF">GCK72_003806</name>
</gene>
<accession>A0A6A5H7P9</accession>
<feature type="transmembrane region" description="Helical" evidence="2">
    <location>
        <begin position="286"/>
        <end position="303"/>
    </location>
</feature>
<dbReference type="RefSeq" id="XP_053588451.1">
    <property type="nucleotide sequence ID" value="XM_053724257.1"/>
</dbReference>
<evidence type="ECO:0000256" key="1">
    <source>
        <dbReference type="SAM" id="MobiDB-lite"/>
    </source>
</evidence>
<comment type="caution">
    <text evidence="3">The sequence shown here is derived from an EMBL/GenBank/DDBJ whole genome shotgun (WGS) entry which is preliminary data.</text>
</comment>
<sequence>MASTAFGFFGLSTIIDKAIGGIIYSSFMLAGAIVYVGTKIEAFIGIGDEEKEGWTIIIGAYRIQKRWINQKTSEYRPDVPENPIIPSNQDSVGFLCQFHQIYLLHNRLSRWILLQLLISVLVRHEPSHIDELLLVVFTTEQKDTHTDDIVDWNLRYVRVIRIEDELVSSLRNRSDECRVEHLIIVSRGPGADVYELPFQVCNMGPFLPHLRIQRAPSPPHPSYPPLRDQSFDSFQPSSGSSPSHNQRHQRSDHQLPEVLQRLPEYLHSIPTVPTVPPLYPLTKRPLAAFSAFFASFSVLLPYFQYLMAREQRIPDCAVLEGRRRLLTPQLLAQNRNCHLEQPGRTVCRAPSN</sequence>